<accession>A0AAD7A8Q2</accession>
<dbReference type="Pfam" id="PF00931">
    <property type="entry name" value="NB-ARC"/>
    <property type="match status" value="1"/>
</dbReference>
<dbReference type="GO" id="GO:0007166">
    <property type="term" value="P:cell surface receptor signaling pathway"/>
    <property type="evidence" value="ECO:0007669"/>
    <property type="project" value="InterPro"/>
</dbReference>
<evidence type="ECO:0000259" key="1">
    <source>
        <dbReference type="SMART" id="SM00382"/>
    </source>
</evidence>
<evidence type="ECO:0000313" key="2">
    <source>
        <dbReference type="EMBL" id="KAJ7352208.1"/>
    </source>
</evidence>
<gene>
    <name evidence="2" type="ORF">DFH08DRAFT_934681</name>
</gene>
<dbReference type="Gene3D" id="1.20.930.20">
    <property type="entry name" value="Adaptor protein Cbl, N-terminal domain"/>
    <property type="match status" value="1"/>
</dbReference>
<organism evidence="2 3">
    <name type="scientific">Mycena albidolilacea</name>
    <dbReference type="NCBI Taxonomy" id="1033008"/>
    <lineage>
        <taxon>Eukaryota</taxon>
        <taxon>Fungi</taxon>
        <taxon>Dikarya</taxon>
        <taxon>Basidiomycota</taxon>
        <taxon>Agaricomycotina</taxon>
        <taxon>Agaricomycetes</taxon>
        <taxon>Agaricomycetidae</taxon>
        <taxon>Agaricales</taxon>
        <taxon>Marasmiineae</taxon>
        <taxon>Mycenaceae</taxon>
        <taxon>Mycena</taxon>
    </lineage>
</organism>
<dbReference type="InterPro" id="IPR059179">
    <property type="entry name" value="MLKL-like_MCAfunc"/>
</dbReference>
<proteinExistence type="predicted"/>
<dbReference type="SUPFAM" id="SSF52540">
    <property type="entry name" value="P-loop containing nucleoside triphosphate hydrolases"/>
    <property type="match status" value="1"/>
</dbReference>
<dbReference type="InterPro" id="IPR036537">
    <property type="entry name" value="Adaptor_Cbl_N_dom_sf"/>
</dbReference>
<dbReference type="Proteomes" id="UP001218218">
    <property type="component" value="Unassembled WGS sequence"/>
</dbReference>
<dbReference type="Gene3D" id="1.25.40.10">
    <property type="entry name" value="Tetratricopeptide repeat domain"/>
    <property type="match status" value="1"/>
</dbReference>
<dbReference type="CDD" id="cd21037">
    <property type="entry name" value="MLKL_NTD"/>
    <property type="match status" value="1"/>
</dbReference>
<sequence length="1029" mass="114613">MPQKSPDAVDKILGYTLVAANTLHDAVTVSQIPFLSSVCALSLTVIPLVQTTKFHKARCLGIMDQIHGLLCVLMSLCSHSEGIRSPKMLDQVAEFAVTLQKFQSCLKAQSGLAKIKRLFKQSEIAAQLDCCQRELTAAHRIFTMKYGMGIVSALLEMDIDTEKRHQELLELISCQSASFASTSSIGGSSFNASSDSFSLLPASPPIFHGRESELESLVDTLVAQPASVAILGPGGIGKTTLAMAILHHHSVKEKYPSRHFISCESASTRDDLLASIGSYLGLELSGQLSRVILSHLRRSEPSLLMLDNFETPWERPESRSQVEELLSSLSAIPSLALLITMRGAERPGKVKWHRPFLPPLEPLSSCASRKIFLDIAEEPDSEEESALNDLLDLSGSLPLAVSLMANIASFEGYSGTLRRWRIENTTLLSDGHHKRSNLEKSIILSLGSPRMASSPHAKDLLSLLSSLPDGIRAEDIMASNVPIPNVRRWQSVLVGTSLAYIDAKGRLKALSPIREYIRRVHPAARALSNPLRTYFQDLIELWGSKRELPSSDLTPALVAFLGNINEILLDGLLSAEKSTRIEIGYTIIILDSFSATMLKGGSTLFQLIPRLIEETGDAGLRWKYIGRCIGNPGLSRLIENVDAVVEEGIQYFTTGNHTPSQVVRFYRAAALHYRQRGALHKAIQLTQLGLSLAQKANDTELQLISLQTEFYIAQRCTDPYWTIRVAQRAWKIARFATNYWEYRCTQWEAWGTCHSGNLSRALDLCAHGEELLISDGMEGSDRYLEFVDIRADVNFIQTHYIEARRLYQQIVEMTSPTRSPWFHAHSLILIAQIDILTECAVDQIRENLDAADAVYAAHGYRSTGIYPWVAAEFQLYRGDTRNARSSLIHWLSKGPPYVHYCLTTLGDPKHGMHGEIDSFCWAIVYFAYERKTKQLVGTLKALRCLADIYSTSEDEETALNLFRTALEGGTKMDVDCLRAECMVGIGDIMLRRGDAMQAKAMWIEAHSLFLRSRRMKDAASVHERLQRFD</sequence>
<dbReference type="PANTHER" id="PTHR47691">
    <property type="entry name" value="REGULATOR-RELATED"/>
    <property type="match status" value="1"/>
</dbReference>
<comment type="caution">
    <text evidence="2">The sequence shown here is derived from an EMBL/GenBank/DDBJ whole genome shotgun (WGS) entry which is preliminary data.</text>
</comment>
<reference evidence="2" key="1">
    <citation type="submission" date="2023-03" db="EMBL/GenBank/DDBJ databases">
        <title>Massive genome expansion in bonnet fungi (Mycena s.s.) driven by repeated elements and novel gene families across ecological guilds.</title>
        <authorList>
            <consortium name="Lawrence Berkeley National Laboratory"/>
            <person name="Harder C.B."/>
            <person name="Miyauchi S."/>
            <person name="Viragh M."/>
            <person name="Kuo A."/>
            <person name="Thoen E."/>
            <person name="Andreopoulos B."/>
            <person name="Lu D."/>
            <person name="Skrede I."/>
            <person name="Drula E."/>
            <person name="Henrissat B."/>
            <person name="Morin E."/>
            <person name="Kohler A."/>
            <person name="Barry K."/>
            <person name="LaButti K."/>
            <person name="Morin E."/>
            <person name="Salamov A."/>
            <person name="Lipzen A."/>
            <person name="Mereny Z."/>
            <person name="Hegedus B."/>
            <person name="Baldrian P."/>
            <person name="Stursova M."/>
            <person name="Weitz H."/>
            <person name="Taylor A."/>
            <person name="Grigoriev I.V."/>
            <person name="Nagy L.G."/>
            <person name="Martin F."/>
            <person name="Kauserud H."/>
        </authorList>
    </citation>
    <scope>NUCLEOTIDE SEQUENCE</scope>
    <source>
        <strain evidence="2">CBHHK002</strain>
    </source>
</reference>
<dbReference type="Gene3D" id="3.40.50.300">
    <property type="entry name" value="P-loop containing nucleotide triphosphate hydrolases"/>
    <property type="match status" value="1"/>
</dbReference>
<dbReference type="InterPro" id="IPR002182">
    <property type="entry name" value="NB-ARC"/>
</dbReference>
<dbReference type="SUPFAM" id="SSF48452">
    <property type="entry name" value="TPR-like"/>
    <property type="match status" value="1"/>
</dbReference>
<dbReference type="AlphaFoldDB" id="A0AAD7A8Q2"/>
<evidence type="ECO:0000313" key="3">
    <source>
        <dbReference type="Proteomes" id="UP001218218"/>
    </source>
</evidence>
<keyword evidence="3" id="KW-1185">Reference proteome</keyword>
<dbReference type="InterPro" id="IPR011990">
    <property type="entry name" value="TPR-like_helical_dom_sf"/>
</dbReference>
<dbReference type="SMART" id="SM00382">
    <property type="entry name" value="AAA"/>
    <property type="match status" value="1"/>
</dbReference>
<dbReference type="GO" id="GO:0043531">
    <property type="term" value="F:ADP binding"/>
    <property type="evidence" value="ECO:0007669"/>
    <property type="project" value="InterPro"/>
</dbReference>
<protein>
    <recommendedName>
        <fullName evidence="1">AAA+ ATPase domain-containing protein</fullName>
    </recommendedName>
</protein>
<dbReference type="PANTHER" id="PTHR47691:SF3">
    <property type="entry name" value="HTH-TYPE TRANSCRIPTIONAL REGULATOR RV0890C-RELATED"/>
    <property type="match status" value="1"/>
</dbReference>
<dbReference type="InterPro" id="IPR003593">
    <property type="entry name" value="AAA+_ATPase"/>
</dbReference>
<name>A0AAD7A8Q2_9AGAR</name>
<dbReference type="PRINTS" id="PR00364">
    <property type="entry name" value="DISEASERSIST"/>
</dbReference>
<dbReference type="EMBL" id="JARIHO010000012">
    <property type="protein sequence ID" value="KAJ7352208.1"/>
    <property type="molecule type" value="Genomic_DNA"/>
</dbReference>
<dbReference type="InterPro" id="IPR027417">
    <property type="entry name" value="P-loop_NTPase"/>
</dbReference>
<feature type="domain" description="AAA+ ATPase" evidence="1">
    <location>
        <begin position="224"/>
        <end position="377"/>
    </location>
</feature>